<reference evidence="2 4" key="1">
    <citation type="journal article" date="2014" name="BMC Genomics">
        <title>Genome sequence of Anopheles sinensis provides insight into genetics basis of mosquito competence for malaria parasites.</title>
        <authorList>
            <person name="Zhou D."/>
            <person name="Zhang D."/>
            <person name="Ding G."/>
            <person name="Shi L."/>
            <person name="Hou Q."/>
            <person name="Ye Y."/>
            <person name="Xu Y."/>
            <person name="Zhou H."/>
            <person name="Xiong C."/>
            <person name="Li S."/>
            <person name="Yu J."/>
            <person name="Hong S."/>
            <person name="Yu X."/>
            <person name="Zou P."/>
            <person name="Chen C."/>
            <person name="Chang X."/>
            <person name="Wang W."/>
            <person name="Lv Y."/>
            <person name="Sun Y."/>
            <person name="Ma L."/>
            <person name="Shen B."/>
            <person name="Zhu C."/>
        </authorList>
    </citation>
    <scope>NUCLEOTIDE SEQUENCE [LARGE SCALE GENOMIC DNA]</scope>
</reference>
<accession>A0A084W7F1</accession>
<evidence type="ECO:0000313" key="2">
    <source>
        <dbReference type="EMBL" id="KFB46145.1"/>
    </source>
</evidence>
<name>A0A084W7F1_ANOSI</name>
<dbReference type="AlphaFoldDB" id="A0A084W7F1"/>
<keyword evidence="1" id="KW-0472">Membrane</keyword>
<dbReference type="EnsemblMetazoa" id="ASIC014143-RA">
    <property type="protein sequence ID" value="ASIC014143-PA"/>
    <property type="gene ID" value="ASIC014143"/>
</dbReference>
<keyword evidence="1" id="KW-0812">Transmembrane</keyword>
<gene>
    <name evidence="2" type="ORF">ZHAS_00014143</name>
</gene>
<dbReference type="Proteomes" id="UP000030765">
    <property type="component" value="Unassembled WGS sequence"/>
</dbReference>
<protein>
    <submittedName>
        <fullName evidence="2 3">Uncharacterized protein</fullName>
    </submittedName>
</protein>
<feature type="transmembrane region" description="Helical" evidence="1">
    <location>
        <begin position="84"/>
        <end position="109"/>
    </location>
</feature>
<proteinExistence type="predicted"/>
<sequence>MSYVPPAYIFGDNCIPHSHRDPPAPSLDGWLTTQRVMNQSMDETIAKVSEISGIPGREEEDTCGFPVELPALLAGSSMRRAGVLFAYCKWTGIIIIISSIGLIAAGGVITGQRKRPSERLWVFDEQDCFGDGVPSNPCSK</sequence>
<dbReference type="EMBL" id="KE525315">
    <property type="protein sequence ID" value="KFB46145.1"/>
    <property type="molecule type" value="Genomic_DNA"/>
</dbReference>
<evidence type="ECO:0000256" key="1">
    <source>
        <dbReference type="SAM" id="Phobius"/>
    </source>
</evidence>
<keyword evidence="1" id="KW-1133">Transmembrane helix</keyword>
<reference evidence="3" key="2">
    <citation type="submission" date="2020-05" db="UniProtKB">
        <authorList>
            <consortium name="EnsemblMetazoa"/>
        </authorList>
    </citation>
    <scope>IDENTIFICATION</scope>
</reference>
<dbReference type="VEuPathDB" id="VectorBase:ASIC014143"/>
<dbReference type="EMBL" id="ATLV01021239">
    <property type="status" value="NOT_ANNOTATED_CDS"/>
    <property type="molecule type" value="Genomic_DNA"/>
</dbReference>
<keyword evidence="4" id="KW-1185">Reference proteome</keyword>
<evidence type="ECO:0000313" key="4">
    <source>
        <dbReference type="Proteomes" id="UP000030765"/>
    </source>
</evidence>
<evidence type="ECO:0000313" key="3">
    <source>
        <dbReference type="EnsemblMetazoa" id="ASIC014143-PA"/>
    </source>
</evidence>
<organism evidence="2">
    <name type="scientific">Anopheles sinensis</name>
    <name type="common">Mosquito</name>
    <dbReference type="NCBI Taxonomy" id="74873"/>
    <lineage>
        <taxon>Eukaryota</taxon>
        <taxon>Metazoa</taxon>
        <taxon>Ecdysozoa</taxon>
        <taxon>Arthropoda</taxon>
        <taxon>Hexapoda</taxon>
        <taxon>Insecta</taxon>
        <taxon>Pterygota</taxon>
        <taxon>Neoptera</taxon>
        <taxon>Endopterygota</taxon>
        <taxon>Diptera</taxon>
        <taxon>Nematocera</taxon>
        <taxon>Culicoidea</taxon>
        <taxon>Culicidae</taxon>
        <taxon>Anophelinae</taxon>
        <taxon>Anopheles</taxon>
    </lineage>
</organism>